<evidence type="ECO:0000313" key="2">
    <source>
        <dbReference type="Proteomes" id="UP000253303"/>
    </source>
</evidence>
<reference evidence="1 2" key="1">
    <citation type="submission" date="2018-06" db="EMBL/GenBank/DDBJ databases">
        <title>Sphaerisporangium craniellae sp. nov., isolated from a marine sponge in the South China Sea.</title>
        <authorList>
            <person name="Li L."/>
        </authorList>
    </citation>
    <scope>NUCLEOTIDE SEQUENCE [LARGE SCALE GENOMIC DNA]</scope>
    <source>
        <strain evidence="1 2">LHW63015</strain>
    </source>
</reference>
<sequence length="79" mass="8198">MICKPCAAMADLGMSGEWHTNGQYAGQCNDECPGGTWCDCQHRPPRLVLVAQGAPAAPTAEQIAAGTGIAEHLAFIEAS</sequence>
<protein>
    <submittedName>
        <fullName evidence="1">Uncharacterized protein</fullName>
    </submittedName>
</protein>
<dbReference type="Proteomes" id="UP000253303">
    <property type="component" value="Unassembled WGS sequence"/>
</dbReference>
<name>A0A366M5W1_9ACTN</name>
<evidence type="ECO:0000313" key="1">
    <source>
        <dbReference type="EMBL" id="RBQ21575.1"/>
    </source>
</evidence>
<comment type="caution">
    <text evidence="1">The sequence shown here is derived from an EMBL/GenBank/DDBJ whole genome shotgun (WGS) entry which is preliminary data.</text>
</comment>
<keyword evidence="2" id="KW-1185">Reference proteome</keyword>
<dbReference type="AlphaFoldDB" id="A0A366M5W1"/>
<proteinExistence type="predicted"/>
<gene>
    <name evidence="1" type="ORF">DP939_02365</name>
</gene>
<accession>A0A366M5W1</accession>
<dbReference type="EMBL" id="QMEY01000001">
    <property type="protein sequence ID" value="RBQ21575.1"/>
    <property type="molecule type" value="Genomic_DNA"/>
</dbReference>
<organism evidence="1 2">
    <name type="scientific">Spongiactinospora rosea</name>
    <dbReference type="NCBI Taxonomy" id="2248750"/>
    <lineage>
        <taxon>Bacteria</taxon>
        <taxon>Bacillati</taxon>
        <taxon>Actinomycetota</taxon>
        <taxon>Actinomycetes</taxon>
        <taxon>Streptosporangiales</taxon>
        <taxon>Streptosporangiaceae</taxon>
        <taxon>Spongiactinospora</taxon>
    </lineage>
</organism>